<keyword evidence="2" id="KW-1133">Transmembrane helix</keyword>
<dbReference type="Proteomes" id="UP000320475">
    <property type="component" value="Unassembled WGS sequence"/>
</dbReference>
<keyword evidence="6" id="KW-1185">Reference proteome</keyword>
<organism evidence="5 6">
    <name type="scientific">Synchytrium endobioticum</name>
    <dbReference type="NCBI Taxonomy" id="286115"/>
    <lineage>
        <taxon>Eukaryota</taxon>
        <taxon>Fungi</taxon>
        <taxon>Fungi incertae sedis</taxon>
        <taxon>Chytridiomycota</taxon>
        <taxon>Chytridiomycota incertae sedis</taxon>
        <taxon>Chytridiomycetes</taxon>
        <taxon>Synchytriales</taxon>
        <taxon>Synchytriaceae</taxon>
        <taxon>Synchytrium</taxon>
    </lineage>
</organism>
<gene>
    <name evidence="4" type="ORF">SeLEV6574_g07028</name>
    <name evidence="5" type="ORF">SeMB42_g06067</name>
</gene>
<feature type="compositionally biased region" description="Pro residues" evidence="1">
    <location>
        <begin position="180"/>
        <end position="194"/>
    </location>
</feature>
<evidence type="ECO:0000256" key="2">
    <source>
        <dbReference type="SAM" id="Phobius"/>
    </source>
</evidence>
<dbReference type="AlphaFoldDB" id="A0A507CFI3"/>
<dbReference type="VEuPathDB" id="FungiDB:SeMB42_g06067"/>
<name>A0A507CFI3_9FUNG</name>
<keyword evidence="2" id="KW-0472">Membrane</keyword>
<feature type="transmembrane region" description="Helical" evidence="2">
    <location>
        <begin position="124"/>
        <end position="149"/>
    </location>
</feature>
<dbReference type="EMBL" id="QEAM01000450">
    <property type="protein sequence ID" value="TPX39713.1"/>
    <property type="molecule type" value="Genomic_DNA"/>
</dbReference>
<evidence type="ECO:0000256" key="3">
    <source>
        <dbReference type="SAM" id="SignalP"/>
    </source>
</evidence>
<protein>
    <submittedName>
        <fullName evidence="5">Uncharacterized protein</fullName>
    </submittedName>
</protein>
<reference evidence="6 7" key="1">
    <citation type="journal article" date="2019" name="Sci. Rep.">
        <title>Comparative genomics of chytrid fungi reveal insights into the obligate biotrophic and pathogenic lifestyle of Synchytrium endobioticum.</title>
        <authorList>
            <person name="van de Vossenberg B.T.L.H."/>
            <person name="Warris S."/>
            <person name="Nguyen H.D.T."/>
            <person name="van Gent-Pelzer M.P.E."/>
            <person name="Joly D.L."/>
            <person name="van de Geest H.C."/>
            <person name="Bonants P.J.M."/>
            <person name="Smith D.S."/>
            <person name="Levesque C.A."/>
            <person name="van der Lee T.A.J."/>
        </authorList>
    </citation>
    <scope>NUCLEOTIDE SEQUENCE [LARGE SCALE GENOMIC DNA]</scope>
    <source>
        <strain evidence="4 7">LEV6574</strain>
        <strain evidence="5 6">MB42</strain>
    </source>
</reference>
<feature type="region of interest" description="Disordered" evidence="1">
    <location>
        <begin position="95"/>
        <end position="120"/>
    </location>
</feature>
<feature type="region of interest" description="Disordered" evidence="1">
    <location>
        <begin position="257"/>
        <end position="310"/>
    </location>
</feature>
<comment type="caution">
    <text evidence="5">The sequence shown here is derived from an EMBL/GenBank/DDBJ whole genome shotgun (WGS) entry which is preliminary data.</text>
</comment>
<feature type="compositionally biased region" description="Low complexity" evidence="1">
    <location>
        <begin position="95"/>
        <end position="113"/>
    </location>
</feature>
<sequence>MQFIQHSRMQDGICRTMHSLVWTLILLWLAQTEAACDATSCPSGQSCCSAGYPQSTCFNPSSALCCTSTNAAWTCPSGSQCSSSTQGCESLAAATPSKSPSSTASVSPSPSGSNVPNQKASSGLGGGTIAGIVIGIIVAALVLCGLGAVGRKLLAQNDKNVIPAAPVYSTYNRPQAAGGPLPPSPPEPRPPMAPLPNDVEGLDYQPPIARPAASAYATIIPSAAAIPYPPPLHDNRFGNAARLASPDDVEYDLGMMTPAVTNDPRYTNTGTSPGSSGRRRVPDATTEPPTYPDAPQRMAPIHYRDPNNLS</sequence>
<keyword evidence="2" id="KW-0812">Transmembrane</keyword>
<evidence type="ECO:0000313" key="6">
    <source>
        <dbReference type="Proteomes" id="UP000317494"/>
    </source>
</evidence>
<dbReference type="EMBL" id="QEAN01000320">
    <property type="protein sequence ID" value="TPX40270.1"/>
    <property type="molecule type" value="Genomic_DNA"/>
</dbReference>
<evidence type="ECO:0000313" key="5">
    <source>
        <dbReference type="EMBL" id="TPX40270.1"/>
    </source>
</evidence>
<feature type="signal peptide" evidence="3">
    <location>
        <begin position="1"/>
        <end position="34"/>
    </location>
</feature>
<dbReference type="Proteomes" id="UP000317494">
    <property type="component" value="Unassembled WGS sequence"/>
</dbReference>
<evidence type="ECO:0000313" key="7">
    <source>
        <dbReference type="Proteomes" id="UP000320475"/>
    </source>
</evidence>
<proteinExistence type="predicted"/>
<feature type="chain" id="PRO_5036130963" evidence="3">
    <location>
        <begin position="35"/>
        <end position="310"/>
    </location>
</feature>
<evidence type="ECO:0000256" key="1">
    <source>
        <dbReference type="SAM" id="MobiDB-lite"/>
    </source>
</evidence>
<keyword evidence="3" id="KW-0732">Signal</keyword>
<evidence type="ECO:0000313" key="4">
    <source>
        <dbReference type="EMBL" id="TPX39713.1"/>
    </source>
</evidence>
<feature type="region of interest" description="Disordered" evidence="1">
    <location>
        <begin position="173"/>
        <end position="201"/>
    </location>
</feature>
<accession>A0A507CFI3</accession>
<feature type="compositionally biased region" description="Polar residues" evidence="1">
    <location>
        <begin position="264"/>
        <end position="275"/>
    </location>
</feature>